<keyword evidence="1" id="KW-0378">Hydrolase</keyword>
<protein>
    <submittedName>
        <fullName evidence="1">Ulp1 protease family protein</fullName>
    </submittedName>
</protein>
<reference evidence="1 2" key="1">
    <citation type="journal article" date="2020" name="Phytopathology">
        <title>Genome Sequence Resources of Colletotrichum truncatum, C. plurivorum, C. musicola, and C. sojae: Four Species Pathogenic to Soybean (Glycine max).</title>
        <authorList>
            <person name="Rogerio F."/>
            <person name="Boufleur T.R."/>
            <person name="Ciampi-Guillardi M."/>
            <person name="Sukno S.A."/>
            <person name="Thon M.R."/>
            <person name="Massola Junior N.S."/>
            <person name="Baroncelli R."/>
        </authorList>
    </citation>
    <scope>NUCLEOTIDE SEQUENCE [LARGE SCALE GENOMIC DNA]</scope>
    <source>
        <strain evidence="1 2">CMES1059</strain>
    </source>
</reference>
<sequence length="866" mass="96783">MLQSTLASLNLLADPGFRQIDPILELWKQLRQDFDANIADARRTVDDDSFSAFVLKQVNRAVLKAALDLDLADTLGKIDESVISAEAHYRLSATLDRWSVSKSIFVFLFGTEVALSRVTHEALKNLHQNLSHPDIIQLYEAFERTAPSLQARGTRGKANRKNRKAVDRLKEAVVSLCPNAWPKRERPSKPASEKPVQDDDDSDKASSVVSKNEEIASRNGREHVDRLVVDDDFFADRDSDGSEADVPYLNDRDSDDSDADVPNLNKRNTDDGNVNVRNSNVLTRTHLPASFDHDLSTIIEESAVWQQELGASPVPLATAPPKFTLPKANPEQSALFESASVDAVANADVDIGFRLDPNITARKHRRSSAQAKPVTPRKRIKTEGQRLSPEALDFDSSFHFKKKSSQRETCPESFESPEVGRSQFPALDDSLLSQKSDILQSPKDESLAKSLQRLSRPSDSQTSLFSPTSLKQASSLQHNSLVTPSDASTAIEMQSMSTPILDDTAWLSGTVVAQCLSIITMSAGERQPGEPCWLLIDSLTTGSQAKLSQSTYVTMSRSASPCILPLFHNKHWVLAIMRRDRMASIEVDLYDSLESKAHTETSYEQLEVFCDRYIAKSTRLPGYIANIPCAQQTNTNDCGVYVIAFAAHIVSQKTLLAFDTRLWRIIIHIMRELSYPPPEQPIAAKEDLRRLFLAKYLNESQLALPRFPIQLPELKTEATHDGSVCNINELDDFAAHVVEAQRRLRADTARAVRSRLSTWTAAHRHLMRTCSALERLAEMATATSAAADANIKKKELETQQHQDFTSKNEVDAATQREFDQAVRELRQARKQAEEIRACVNVWTFLVQIIEEARATLEERLSMTQLE</sequence>
<organism evidence="1 2">
    <name type="scientific">Colletotrichum truncatum</name>
    <name type="common">Anthracnose fungus</name>
    <name type="synonym">Colletotrichum capsici</name>
    <dbReference type="NCBI Taxonomy" id="5467"/>
    <lineage>
        <taxon>Eukaryota</taxon>
        <taxon>Fungi</taxon>
        <taxon>Dikarya</taxon>
        <taxon>Ascomycota</taxon>
        <taxon>Pezizomycotina</taxon>
        <taxon>Sordariomycetes</taxon>
        <taxon>Hypocreomycetidae</taxon>
        <taxon>Glomerellales</taxon>
        <taxon>Glomerellaceae</taxon>
        <taxon>Colletotrichum</taxon>
        <taxon>Colletotrichum truncatum species complex</taxon>
    </lineage>
</organism>
<name>A0ACC3YBM7_COLTU</name>
<evidence type="ECO:0000313" key="1">
    <source>
        <dbReference type="EMBL" id="KAL0929244.1"/>
    </source>
</evidence>
<comment type="caution">
    <text evidence="1">The sequence shown here is derived from an EMBL/GenBank/DDBJ whole genome shotgun (WGS) entry which is preliminary data.</text>
</comment>
<keyword evidence="2" id="KW-1185">Reference proteome</keyword>
<dbReference type="Proteomes" id="UP000805649">
    <property type="component" value="Unassembled WGS sequence"/>
</dbReference>
<keyword evidence="1" id="KW-0645">Protease</keyword>
<gene>
    <name evidence="1" type="ORF">CTRU02_215785</name>
</gene>
<accession>A0ACC3YBM7</accession>
<proteinExistence type="predicted"/>
<evidence type="ECO:0000313" key="2">
    <source>
        <dbReference type="Proteomes" id="UP000805649"/>
    </source>
</evidence>
<dbReference type="EMBL" id="VUJX02000020">
    <property type="protein sequence ID" value="KAL0929244.1"/>
    <property type="molecule type" value="Genomic_DNA"/>
</dbReference>